<reference evidence="1 2" key="1">
    <citation type="submission" date="2018-10" db="EMBL/GenBank/DDBJ databases">
        <authorList>
            <person name="Ekblom R."/>
            <person name="Jareborg N."/>
        </authorList>
    </citation>
    <scope>NUCLEOTIDE SEQUENCE [LARGE SCALE GENOMIC DNA]</scope>
    <source>
        <tissue evidence="1">Muscle</tissue>
    </source>
</reference>
<comment type="caution">
    <text evidence="1">The sequence shown here is derived from an EMBL/GenBank/DDBJ whole genome shotgun (WGS) entry which is preliminary data.</text>
</comment>
<name>A0A9X9LCB6_GULGU</name>
<dbReference type="AlphaFoldDB" id="A0A9X9LCB6"/>
<sequence>AVAELQSGGVHLTLTLSPGSNQCETCCRNIQEVAEGGRKKVPQPIRKKQKKTWEIQPPNSVKHSSMVMKTWPAKFMKTTLS</sequence>
<proteinExistence type="predicted"/>
<evidence type="ECO:0000313" key="2">
    <source>
        <dbReference type="Proteomes" id="UP000269945"/>
    </source>
</evidence>
<organism evidence="1 2">
    <name type="scientific">Gulo gulo</name>
    <name type="common">Wolverine</name>
    <name type="synonym">Gluton</name>
    <dbReference type="NCBI Taxonomy" id="48420"/>
    <lineage>
        <taxon>Eukaryota</taxon>
        <taxon>Metazoa</taxon>
        <taxon>Chordata</taxon>
        <taxon>Craniata</taxon>
        <taxon>Vertebrata</taxon>
        <taxon>Euteleostomi</taxon>
        <taxon>Mammalia</taxon>
        <taxon>Eutheria</taxon>
        <taxon>Laurasiatheria</taxon>
        <taxon>Carnivora</taxon>
        <taxon>Caniformia</taxon>
        <taxon>Musteloidea</taxon>
        <taxon>Mustelidae</taxon>
        <taxon>Guloninae</taxon>
        <taxon>Gulo</taxon>
    </lineage>
</organism>
<feature type="non-terminal residue" evidence="1">
    <location>
        <position position="1"/>
    </location>
</feature>
<keyword evidence="2" id="KW-1185">Reference proteome</keyword>
<protein>
    <submittedName>
        <fullName evidence="1">Uncharacterized protein</fullName>
    </submittedName>
</protein>
<dbReference type="EMBL" id="CYRY02000311">
    <property type="protein sequence ID" value="VCW49504.1"/>
    <property type="molecule type" value="Genomic_DNA"/>
</dbReference>
<gene>
    <name evidence="1" type="ORF">BN2614_LOCUS1</name>
</gene>
<accession>A0A9X9LCB6</accession>
<evidence type="ECO:0000313" key="1">
    <source>
        <dbReference type="EMBL" id="VCW49504.1"/>
    </source>
</evidence>
<dbReference type="Proteomes" id="UP000269945">
    <property type="component" value="Unassembled WGS sequence"/>
</dbReference>